<reference evidence="4 5" key="1">
    <citation type="journal article" date="2016" name="Stand. Genomic Sci.">
        <title>Complete genome sequence of the Antarctic Halorubrum lacusprofundi type strain ACAM 34.</title>
        <authorList>
            <person name="Anderson I.J."/>
            <person name="DasSarma P."/>
            <person name="Lucas S."/>
            <person name="Copeland A."/>
            <person name="Lapidus A."/>
            <person name="Del Rio T.G."/>
            <person name="Tice H."/>
            <person name="Dalin E."/>
            <person name="Bruce D.C."/>
            <person name="Goodwin L."/>
            <person name="Pitluck S."/>
            <person name="Sims D."/>
            <person name="Brettin T.S."/>
            <person name="Detter J.C."/>
            <person name="Han C.S."/>
            <person name="Larimer F."/>
            <person name="Hauser L."/>
            <person name="Land M."/>
            <person name="Ivanova N."/>
            <person name="Richardson P."/>
            <person name="Cavicchioli R."/>
            <person name="DasSarma S."/>
            <person name="Woese C.R."/>
            <person name="Kyrpides N.C."/>
        </authorList>
    </citation>
    <scope>NUCLEOTIDE SEQUENCE [LARGE SCALE GENOMIC DNA]</scope>
    <source>
        <strain evidence="5">ATCC 49239 / DSM 5036 / JCM 8891 / ACAM 34</strain>
    </source>
</reference>
<evidence type="ECO:0000256" key="1">
    <source>
        <dbReference type="SAM" id="MobiDB-lite"/>
    </source>
</evidence>
<dbReference type="InterPro" id="IPR013783">
    <property type="entry name" value="Ig-like_fold"/>
</dbReference>
<accession>B9LU59</accession>
<dbReference type="InterPro" id="IPR011635">
    <property type="entry name" value="CARDB"/>
</dbReference>
<dbReference type="EMBL" id="CP001365">
    <property type="protein sequence ID" value="ACM58253.1"/>
    <property type="molecule type" value="Genomic_DNA"/>
</dbReference>
<evidence type="ECO:0000313" key="5">
    <source>
        <dbReference type="Proteomes" id="UP000000740"/>
    </source>
</evidence>
<dbReference type="eggNOG" id="arCOG02079">
    <property type="taxonomic scope" value="Archaea"/>
</dbReference>
<dbReference type="PANTHER" id="PTHR35902">
    <property type="entry name" value="S-LAYER DOMAIN-LIKE PROTEIN-RELATED"/>
    <property type="match status" value="1"/>
</dbReference>
<feature type="domain" description="CARDB" evidence="3">
    <location>
        <begin position="460"/>
        <end position="543"/>
    </location>
</feature>
<dbReference type="Gene3D" id="2.60.40.10">
    <property type="entry name" value="Immunoglobulins"/>
    <property type="match status" value="2"/>
</dbReference>
<dbReference type="AlphaFoldDB" id="B9LU59"/>
<evidence type="ECO:0000313" key="4">
    <source>
        <dbReference type="EMBL" id="ACM58253.1"/>
    </source>
</evidence>
<keyword evidence="2" id="KW-1133">Transmembrane helix</keyword>
<feature type="region of interest" description="Disordered" evidence="1">
    <location>
        <begin position="416"/>
        <end position="449"/>
    </location>
</feature>
<dbReference type="Proteomes" id="UP000000740">
    <property type="component" value="Chromosome 1"/>
</dbReference>
<dbReference type="Pfam" id="PF07705">
    <property type="entry name" value="CARDB"/>
    <property type="match status" value="1"/>
</dbReference>
<dbReference type="PANTHER" id="PTHR35902:SF3">
    <property type="entry name" value="NPCBM-ASSOCIATED, NEW3 DOMAIN OF ALPHA-GALACTOSIDASE"/>
    <property type="match status" value="1"/>
</dbReference>
<evidence type="ECO:0000259" key="3">
    <source>
        <dbReference type="Pfam" id="PF07705"/>
    </source>
</evidence>
<proteinExistence type="predicted"/>
<keyword evidence="2" id="KW-0812">Transmembrane</keyword>
<protein>
    <submittedName>
        <fullName evidence="4">Conserved repeat domain protein</fullName>
    </submittedName>
</protein>
<organism evidence="4 5">
    <name type="scientific">Halorubrum lacusprofundi (strain ATCC 49239 / DSM 5036 / JCM 8891 / ACAM 34)</name>
    <dbReference type="NCBI Taxonomy" id="416348"/>
    <lineage>
        <taxon>Archaea</taxon>
        <taxon>Methanobacteriati</taxon>
        <taxon>Methanobacteriota</taxon>
        <taxon>Stenosarchaea group</taxon>
        <taxon>Halobacteria</taxon>
        <taxon>Halobacteriales</taxon>
        <taxon>Haloferacaceae</taxon>
        <taxon>Halorubrum</taxon>
    </lineage>
</organism>
<keyword evidence="2" id="KW-0472">Membrane</keyword>
<dbReference type="GeneID" id="7400889"/>
<keyword evidence="5" id="KW-1185">Reference proteome</keyword>
<evidence type="ECO:0000256" key="2">
    <source>
        <dbReference type="SAM" id="Phobius"/>
    </source>
</evidence>
<dbReference type="HOGENOM" id="CLU_028008_1_0_2"/>
<name>B9LU59_HALLT</name>
<gene>
    <name evidence="4" type="ordered locus">Hlac_2682</name>
</gene>
<feature type="transmembrane region" description="Helical" evidence="2">
    <location>
        <begin position="567"/>
        <end position="585"/>
    </location>
</feature>
<sequence>MSRIRKIAVVALVCCLLVAGTALVAANDTVSGDPDIEAFAPETAFVPGEESTLQVSLNNRGDVSEEGFDDLESEVVTAHETTARILSGDETNRDVPFDVRTGEQTVGDVPRGVTGPIDFTVVPDEDAEPGVYQVPIRLEYRNVYNAEDDNGATLRDERVETETVVVDVEITDRAQFAVTAVDGAVQAGDTGVVDVTMRNVQNETAREASVAATPVDPDLTFTTEAGTTETYVDDWAPGENRTFTYRFDAAADATPRASTLEFDVEYRDAERADATARTVRTGVTPLSRQAFDVTGLNSSLEVGKDGSFTVAVRNDGPRPVENAVVAFDNEAPAPEGVGADTIPTDENVVPRETRVTVGDLGVGETATATFDAGIRTDATPGNRTLNLVVRYRGLDDDVVVSDAYDAVVDVRPEQETFAVSPVEPRVDEDGAGGNETGSDGNGTDEGDNRTAAVAGAATGIAPGETARYDVVVRNTGSEPVSDVQAKLFVDEPISSDDDEAFVTSLDPGEETTLRFEVSADGGAAPKTYSAAVDFRYDDAEGDEQLSDTYRLPVEVATDDGGSVLRSPVGIVALLSALAIGAAAVWKRGRVSRAISRFRRRARDRFGGNR</sequence>
<dbReference type="RefSeq" id="WP_015911363.1">
    <property type="nucleotide sequence ID" value="NC_012029.1"/>
</dbReference>
<dbReference type="KEGG" id="hla:Hlac_2682"/>